<dbReference type="SUPFAM" id="SSF46785">
    <property type="entry name" value="Winged helix' DNA-binding domain"/>
    <property type="match status" value="1"/>
</dbReference>
<keyword evidence="3" id="KW-0808">Transferase</keyword>
<accession>A0A917DHG4</accession>
<reference evidence="3" key="2">
    <citation type="submission" date="2020-09" db="EMBL/GenBank/DDBJ databases">
        <authorList>
            <person name="Sun Q."/>
            <person name="Zhou Y."/>
        </authorList>
    </citation>
    <scope>NUCLEOTIDE SEQUENCE</scope>
    <source>
        <strain evidence="3">CGMCC 1.15152</strain>
    </source>
</reference>
<dbReference type="GO" id="GO:0016301">
    <property type="term" value="F:kinase activity"/>
    <property type="evidence" value="ECO:0007669"/>
    <property type="project" value="UniProtKB-KW"/>
</dbReference>
<dbReference type="SUPFAM" id="SSF53067">
    <property type="entry name" value="Actin-like ATPase domain"/>
    <property type="match status" value="1"/>
</dbReference>
<dbReference type="AlphaFoldDB" id="A0A917DHG4"/>
<dbReference type="Pfam" id="PF00480">
    <property type="entry name" value="ROK"/>
    <property type="match status" value="2"/>
</dbReference>
<sequence length="383" mass="39459">MGSGSNVEGVRRQNLGTILQLVHHAGPLSRAALTQRTGLNRSTVGGLVVALAEHGLVHEREPDPTRRVGRPSPTVVPSRDVVAIAVNPEVDALEIGAVELGGSVRVRTRQEIGHLLSPDETAERVAAVVAGWTADALAECRIAGVGVAVPGLVRDADGIVRNAPHLKWQDVDLASPIAQRTGLHTSIGNDASLGALAEWLFGAAHGHSDIVYLNGGASGIGGGVILGGHSIGGAGGYAGEWGQNSPSISDAVDRRVPGGVLEDEVNRARLFAALGVSDDDRLADALASTATAEVGRQRRILAASLANAANTLNPSMIVLGGFLAALRATDPESFDAQVRSQMLAAPAEQLAIRSAALADARLLIGAAERVFERVVADPLLAAR</sequence>
<dbReference type="InterPro" id="IPR000600">
    <property type="entry name" value="ROK"/>
</dbReference>
<proteinExistence type="inferred from homology"/>
<dbReference type="PANTHER" id="PTHR18964:SF149">
    <property type="entry name" value="BIFUNCTIONAL UDP-N-ACETYLGLUCOSAMINE 2-EPIMERASE_N-ACETYLMANNOSAMINE KINASE"/>
    <property type="match status" value="1"/>
</dbReference>
<keyword evidence="4" id="KW-1185">Reference proteome</keyword>
<dbReference type="GO" id="GO:0003700">
    <property type="term" value="F:DNA-binding transcription factor activity"/>
    <property type="evidence" value="ECO:0007669"/>
    <property type="project" value="InterPro"/>
</dbReference>
<dbReference type="PANTHER" id="PTHR18964">
    <property type="entry name" value="ROK (REPRESSOR, ORF, KINASE) FAMILY"/>
    <property type="match status" value="1"/>
</dbReference>
<feature type="domain" description="HTH iclR-type" evidence="2">
    <location>
        <begin position="21"/>
        <end position="59"/>
    </location>
</feature>
<protein>
    <submittedName>
        <fullName evidence="3">Sugar kinase</fullName>
    </submittedName>
</protein>
<keyword evidence="3" id="KW-0418">Kinase</keyword>
<evidence type="ECO:0000259" key="2">
    <source>
        <dbReference type="Pfam" id="PF09339"/>
    </source>
</evidence>
<dbReference type="RefSeq" id="WP_188711691.1">
    <property type="nucleotide sequence ID" value="NZ_BMHO01000001.1"/>
</dbReference>
<comment type="caution">
    <text evidence="3">The sequence shown here is derived from an EMBL/GenBank/DDBJ whole genome shotgun (WGS) entry which is preliminary data.</text>
</comment>
<dbReference type="Gene3D" id="3.30.420.40">
    <property type="match status" value="2"/>
</dbReference>
<gene>
    <name evidence="3" type="ORF">GCM10010915_15350</name>
</gene>
<dbReference type="Proteomes" id="UP000633205">
    <property type="component" value="Unassembled WGS sequence"/>
</dbReference>
<dbReference type="InterPro" id="IPR043129">
    <property type="entry name" value="ATPase_NBD"/>
</dbReference>
<reference evidence="3" key="1">
    <citation type="journal article" date="2014" name="Int. J. Syst. Evol. Microbiol.">
        <title>Complete genome sequence of Corynebacterium casei LMG S-19264T (=DSM 44701T), isolated from a smear-ripened cheese.</title>
        <authorList>
            <consortium name="US DOE Joint Genome Institute (JGI-PGF)"/>
            <person name="Walter F."/>
            <person name="Albersmeier A."/>
            <person name="Kalinowski J."/>
            <person name="Ruckert C."/>
        </authorList>
    </citation>
    <scope>NUCLEOTIDE SEQUENCE</scope>
    <source>
        <strain evidence="3">CGMCC 1.15152</strain>
    </source>
</reference>
<evidence type="ECO:0000313" key="3">
    <source>
        <dbReference type="EMBL" id="GGD35699.1"/>
    </source>
</evidence>
<dbReference type="EMBL" id="BMHO01000001">
    <property type="protein sequence ID" value="GGD35699.1"/>
    <property type="molecule type" value="Genomic_DNA"/>
</dbReference>
<evidence type="ECO:0000256" key="1">
    <source>
        <dbReference type="ARBA" id="ARBA00006479"/>
    </source>
</evidence>
<dbReference type="InterPro" id="IPR036390">
    <property type="entry name" value="WH_DNA-bd_sf"/>
</dbReference>
<dbReference type="InterPro" id="IPR036388">
    <property type="entry name" value="WH-like_DNA-bd_sf"/>
</dbReference>
<dbReference type="InterPro" id="IPR005471">
    <property type="entry name" value="Tscrpt_reg_IclR_N"/>
</dbReference>
<name>A0A917DHG4_9MICO</name>
<dbReference type="Gene3D" id="1.10.10.10">
    <property type="entry name" value="Winged helix-like DNA-binding domain superfamily/Winged helix DNA-binding domain"/>
    <property type="match status" value="1"/>
</dbReference>
<evidence type="ECO:0000313" key="4">
    <source>
        <dbReference type="Proteomes" id="UP000633205"/>
    </source>
</evidence>
<dbReference type="Pfam" id="PF09339">
    <property type="entry name" value="HTH_IclR"/>
    <property type="match status" value="1"/>
</dbReference>
<comment type="similarity">
    <text evidence="1">Belongs to the ROK (NagC/XylR) family.</text>
</comment>
<organism evidence="3 4">
    <name type="scientific">Microbacterium faecale</name>
    <dbReference type="NCBI Taxonomy" id="1804630"/>
    <lineage>
        <taxon>Bacteria</taxon>
        <taxon>Bacillati</taxon>
        <taxon>Actinomycetota</taxon>
        <taxon>Actinomycetes</taxon>
        <taxon>Micrococcales</taxon>
        <taxon>Microbacteriaceae</taxon>
        <taxon>Microbacterium</taxon>
    </lineage>
</organism>